<name>X1LTL6_9ZZZZ</name>
<comment type="caution">
    <text evidence="1">The sequence shown here is derived from an EMBL/GenBank/DDBJ whole genome shotgun (WGS) entry which is preliminary data.</text>
</comment>
<proteinExistence type="predicted"/>
<dbReference type="AlphaFoldDB" id="X1LTL6"/>
<evidence type="ECO:0000313" key="1">
    <source>
        <dbReference type="EMBL" id="GAI22438.1"/>
    </source>
</evidence>
<organism evidence="1">
    <name type="scientific">marine sediment metagenome</name>
    <dbReference type="NCBI Taxonomy" id="412755"/>
    <lineage>
        <taxon>unclassified sequences</taxon>
        <taxon>metagenomes</taxon>
        <taxon>ecological metagenomes</taxon>
    </lineage>
</organism>
<dbReference type="EMBL" id="BARV01022652">
    <property type="protein sequence ID" value="GAI22438.1"/>
    <property type="molecule type" value="Genomic_DNA"/>
</dbReference>
<sequence length="46" mass="5402">WSFYKYAPDGKTDVPRGLYKKLEIIYGWAEENIEKGTYTGSFKFGF</sequence>
<feature type="non-terminal residue" evidence="1">
    <location>
        <position position="1"/>
    </location>
</feature>
<protein>
    <submittedName>
        <fullName evidence="1">Uncharacterized protein</fullName>
    </submittedName>
</protein>
<reference evidence="1" key="1">
    <citation type="journal article" date="2014" name="Front. Microbiol.">
        <title>High frequency of phylogenetically diverse reductive dehalogenase-homologous genes in deep subseafloor sedimentary metagenomes.</title>
        <authorList>
            <person name="Kawai M."/>
            <person name="Futagami T."/>
            <person name="Toyoda A."/>
            <person name="Takaki Y."/>
            <person name="Nishi S."/>
            <person name="Hori S."/>
            <person name="Arai W."/>
            <person name="Tsubouchi T."/>
            <person name="Morono Y."/>
            <person name="Uchiyama I."/>
            <person name="Ito T."/>
            <person name="Fujiyama A."/>
            <person name="Inagaki F."/>
            <person name="Takami H."/>
        </authorList>
    </citation>
    <scope>NUCLEOTIDE SEQUENCE</scope>
    <source>
        <strain evidence="1">Expedition CK06-06</strain>
    </source>
</reference>
<gene>
    <name evidence="1" type="ORF">S06H3_37296</name>
</gene>
<accession>X1LTL6</accession>